<keyword evidence="3" id="KW-1185">Reference proteome</keyword>
<organism evidence="1">
    <name type="scientific">Hexamita inflata</name>
    <dbReference type="NCBI Taxonomy" id="28002"/>
    <lineage>
        <taxon>Eukaryota</taxon>
        <taxon>Metamonada</taxon>
        <taxon>Diplomonadida</taxon>
        <taxon>Hexamitidae</taxon>
        <taxon>Hexamitinae</taxon>
        <taxon>Hexamita</taxon>
    </lineage>
</organism>
<name>A0AA86PZT6_9EUKA</name>
<reference evidence="1" key="1">
    <citation type="submission" date="2023-06" db="EMBL/GenBank/DDBJ databases">
        <authorList>
            <person name="Kurt Z."/>
        </authorList>
    </citation>
    <scope>NUCLEOTIDE SEQUENCE</scope>
</reference>
<sequence>MNITLDEYKNSCSNSEDSLLVSLFNDDVQDSVSYHCDFDNLNQRIMRYQRVNQQIRSQSKQIHLLIEKVNSLQLQLNQLCKSIKGVWKTQVEWRSVIQIE</sequence>
<evidence type="ECO:0000313" key="1">
    <source>
        <dbReference type="EMBL" id="CAI9949126.1"/>
    </source>
</evidence>
<accession>A0AA86PZT6</accession>
<gene>
    <name evidence="1" type="ORF">HINF_LOCUS36771</name>
    <name evidence="2" type="ORF">HINF_LOCUS41156</name>
</gene>
<protein>
    <submittedName>
        <fullName evidence="2">Hypothetical_protein</fullName>
    </submittedName>
</protein>
<comment type="caution">
    <text evidence="1">The sequence shown here is derived from an EMBL/GenBank/DDBJ whole genome shotgun (WGS) entry which is preliminary data.</text>
</comment>
<reference evidence="2 3" key="2">
    <citation type="submission" date="2024-07" db="EMBL/GenBank/DDBJ databases">
        <authorList>
            <person name="Akdeniz Z."/>
        </authorList>
    </citation>
    <scope>NUCLEOTIDE SEQUENCE [LARGE SCALE GENOMIC DNA]</scope>
</reference>
<evidence type="ECO:0000313" key="2">
    <source>
        <dbReference type="EMBL" id="CAL6045568.1"/>
    </source>
</evidence>
<proteinExistence type="predicted"/>
<dbReference type="Proteomes" id="UP001642409">
    <property type="component" value="Unassembled WGS sequence"/>
</dbReference>
<dbReference type="AlphaFoldDB" id="A0AA86PZT6"/>
<dbReference type="EMBL" id="CAXDID020000164">
    <property type="protein sequence ID" value="CAL6045568.1"/>
    <property type="molecule type" value="Genomic_DNA"/>
</dbReference>
<evidence type="ECO:0000313" key="3">
    <source>
        <dbReference type="Proteomes" id="UP001642409"/>
    </source>
</evidence>
<dbReference type="EMBL" id="CATOUU010000793">
    <property type="protein sequence ID" value="CAI9949126.1"/>
    <property type="molecule type" value="Genomic_DNA"/>
</dbReference>